<dbReference type="EMBL" id="JAGGJR010000002">
    <property type="protein sequence ID" value="MBP1872078.1"/>
    <property type="molecule type" value="Genomic_DNA"/>
</dbReference>
<protein>
    <submittedName>
        <fullName evidence="1">Uncharacterized protein</fullName>
    </submittedName>
</protein>
<evidence type="ECO:0000313" key="2">
    <source>
        <dbReference type="Proteomes" id="UP000823773"/>
    </source>
</evidence>
<name>A0ACC5STV6_ENSAD</name>
<evidence type="ECO:0000313" key="1">
    <source>
        <dbReference type="EMBL" id="MBP1872078.1"/>
    </source>
</evidence>
<organism evidence="1 2">
    <name type="scientific">Ensifer adhaerens</name>
    <name type="common">Sinorhizobium morelense</name>
    <dbReference type="NCBI Taxonomy" id="106592"/>
    <lineage>
        <taxon>Bacteria</taxon>
        <taxon>Pseudomonadati</taxon>
        <taxon>Pseudomonadota</taxon>
        <taxon>Alphaproteobacteria</taxon>
        <taxon>Hyphomicrobiales</taxon>
        <taxon>Rhizobiaceae</taxon>
        <taxon>Sinorhizobium/Ensifer group</taxon>
        <taxon>Ensifer</taxon>
    </lineage>
</organism>
<keyword evidence="2" id="KW-1185">Reference proteome</keyword>
<sequence length="63" mass="7268">MSKHTPEQRLNTQPPKPVFDVVEHCVRHSINSKEQGKLLSLLGRFASRHELETNAPPKPPRFR</sequence>
<dbReference type="Proteomes" id="UP000823773">
    <property type="component" value="Unassembled WGS sequence"/>
</dbReference>
<reference evidence="1" key="1">
    <citation type="submission" date="2021-03" db="EMBL/GenBank/DDBJ databases">
        <title>Genomic Encyclopedia of Type Strains, Phase IV (KMG-IV): sequencing the most valuable type-strain genomes for metagenomic binning, comparative biology and taxonomic classification.</title>
        <authorList>
            <person name="Goeker M."/>
        </authorList>
    </citation>
    <scope>NUCLEOTIDE SEQUENCE</scope>
    <source>
        <strain evidence="1">DSM 18131</strain>
    </source>
</reference>
<gene>
    <name evidence="1" type="ORF">J2Z19_001790</name>
</gene>
<comment type="caution">
    <text evidence="1">The sequence shown here is derived from an EMBL/GenBank/DDBJ whole genome shotgun (WGS) entry which is preliminary data.</text>
</comment>
<accession>A0ACC5STV6</accession>
<proteinExistence type="predicted"/>